<evidence type="ECO:0000259" key="15">
    <source>
        <dbReference type="Pfam" id="PF01261"/>
    </source>
</evidence>
<evidence type="ECO:0000256" key="10">
    <source>
        <dbReference type="ARBA" id="ARBA00023277"/>
    </source>
</evidence>
<keyword evidence="12" id="KW-0460">Magnesium</keyword>
<reference evidence="16 17" key="1">
    <citation type="submission" date="2024-04" db="EMBL/GenBank/DDBJ databases">
        <title>Novel species of the genus Ideonella isolated from streams.</title>
        <authorList>
            <person name="Lu H."/>
        </authorList>
    </citation>
    <scope>NUCLEOTIDE SEQUENCE [LARGE SCALE GENOMIC DNA]</scope>
    <source>
        <strain evidence="16 17">DXS22W</strain>
    </source>
</reference>
<evidence type="ECO:0000256" key="7">
    <source>
        <dbReference type="ARBA" id="ARBA00022629"/>
    </source>
</evidence>
<comment type="catalytic activity">
    <reaction evidence="11 12 13">
        <text>alpha-D-xylose = alpha-D-xylulofuranose</text>
        <dbReference type="Rhea" id="RHEA:22816"/>
        <dbReference type="ChEBI" id="CHEBI:28518"/>
        <dbReference type="ChEBI" id="CHEBI:188998"/>
        <dbReference type="EC" id="5.3.1.5"/>
    </reaction>
</comment>
<feature type="binding site" evidence="12">
    <location>
        <position position="270"/>
    </location>
    <ligand>
        <name>Mg(2+)</name>
        <dbReference type="ChEBI" id="CHEBI:18420"/>
        <label>1</label>
    </ligand>
</feature>
<dbReference type="Gene3D" id="3.20.20.150">
    <property type="entry name" value="Divalent-metal-dependent TIM barrel enzymes"/>
    <property type="match status" value="1"/>
</dbReference>
<comment type="subunit">
    <text evidence="3 12 14">Homotetramer.</text>
</comment>
<name>A0ABU9CLT4_9BURK</name>
<dbReference type="SUPFAM" id="SSF51658">
    <property type="entry name" value="Xylose isomerase-like"/>
    <property type="match status" value="1"/>
</dbReference>
<dbReference type="InterPro" id="IPR001998">
    <property type="entry name" value="Xylose_isomerase"/>
</dbReference>
<keyword evidence="7 12" id="KW-0859">Xylose metabolism</keyword>
<keyword evidence="10 12" id="KW-0119">Carbohydrate metabolism</keyword>
<keyword evidence="8 12" id="KW-0479">Metal-binding</keyword>
<dbReference type="RefSeq" id="WP_341412505.1">
    <property type="nucleotide sequence ID" value="NZ_JBBUTH010000010.1"/>
</dbReference>
<dbReference type="PROSITE" id="PS51415">
    <property type="entry name" value="XYLOSE_ISOMERASE"/>
    <property type="match status" value="1"/>
</dbReference>
<evidence type="ECO:0000256" key="11">
    <source>
        <dbReference type="ARBA" id="ARBA00033659"/>
    </source>
</evidence>
<dbReference type="EMBL" id="JBBUTH010000010">
    <property type="protein sequence ID" value="MEK8052780.1"/>
    <property type="molecule type" value="Genomic_DNA"/>
</dbReference>
<dbReference type="HAMAP" id="MF_00455">
    <property type="entry name" value="Xylose_isom_A"/>
    <property type="match status" value="1"/>
</dbReference>
<dbReference type="NCBIfam" id="NF003998">
    <property type="entry name" value="PRK05474.1"/>
    <property type="match status" value="1"/>
</dbReference>
<feature type="binding site" evidence="12">
    <location>
        <position position="309"/>
    </location>
    <ligand>
        <name>Mg(2+)</name>
        <dbReference type="ChEBI" id="CHEBI:18420"/>
        <label>2</label>
    </ligand>
</feature>
<feature type="binding site" evidence="12">
    <location>
        <position position="298"/>
    </location>
    <ligand>
        <name>Mg(2+)</name>
        <dbReference type="ChEBI" id="CHEBI:18420"/>
        <label>1</label>
    </ligand>
</feature>
<dbReference type="PANTHER" id="PTHR48408">
    <property type="match status" value="1"/>
</dbReference>
<dbReference type="InterPro" id="IPR013452">
    <property type="entry name" value="Xylose_isom_bac"/>
</dbReference>
<dbReference type="PRINTS" id="PR00688">
    <property type="entry name" value="XYLOSISMRASE"/>
</dbReference>
<dbReference type="NCBIfam" id="TIGR02630">
    <property type="entry name" value="xylose_isom_A"/>
    <property type="match status" value="1"/>
</dbReference>
<evidence type="ECO:0000313" key="17">
    <source>
        <dbReference type="Proteomes" id="UP001365405"/>
    </source>
</evidence>
<feature type="active site" evidence="12">
    <location>
        <position position="103"/>
    </location>
</feature>
<feature type="binding site" evidence="12">
    <location>
        <position position="311"/>
    </location>
    <ligand>
        <name>Mg(2+)</name>
        <dbReference type="ChEBI" id="CHEBI:18420"/>
        <label>2</label>
    </ligand>
</feature>
<evidence type="ECO:0000256" key="2">
    <source>
        <dbReference type="ARBA" id="ARBA00005765"/>
    </source>
</evidence>
<keyword evidence="17" id="KW-1185">Reference proteome</keyword>
<evidence type="ECO:0000256" key="4">
    <source>
        <dbReference type="ARBA" id="ARBA00011958"/>
    </source>
</evidence>
<feature type="binding site" evidence="12">
    <location>
        <position position="273"/>
    </location>
    <ligand>
        <name>Mg(2+)</name>
        <dbReference type="ChEBI" id="CHEBI:18420"/>
        <label>2</label>
    </ligand>
</feature>
<comment type="similarity">
    <text evidence="2 12 13">Belongs to the xylose isomerase family.</text>
</comment>
<evidence type="ECO:0000256" key="12">
    <source>
        <dbReference type="HAMAP-Rule" id="MF_00455"/>
    </source>
</evidence>
<keyword evidence="6 12" id="KW-0963">Cytoplasm</keyword>
<comment type="cofactor">
    <cofactor evidence="12">
        <name>Mg(2+)</name>
        <dbReference type="ChEBI" id="CHEBI:18420"/>
    </cofactor>
    <text evidence="12">Binds 2 magnesium ions per subunit.</text>
</comment>
<sequence>MTDRLYADLPIVRYEGPQSTNPLAYRWYDAQRVVLGKPLAEHLRPAVCYWHTFCWGGQDPFALGDGLFQRPWFSGAPLAAAQLKLDNAFDFFTRLGLPFWCFHDRDVAPEGATLRESNALLDAVLERAARKMQDSGVKLLWGTANLFSHARYMGGAATNPDPEVFAYAAAQVKHVLEWTHRLGGANYVLWGGREGYETLLNTDLRRELDQYGRFLAAVVEHKHKIGFTGTLLIEPKPQEPTKHQYDYDSATVYGFLKRYGLESEVKVNLEVNHATLAGHSFEHEVATAAALGILGSIDANRGDEQLGWDTDQFPNNHVQLVPAMLEIIRHGGLGSGGMNFDAKVRRQSIDPIDQLEGHIGGIDTLARAFLSAAALHEAGALDAPLAERYAGWQGELGRSILAGASLDALADVVHGQGLSPVPRSGRQERLENIVNRFV</sequence>
<dbReference type="EC" id="5.3.1.5" evidence="4 12"/>
<dbReference type="Pfam" id="PF01261">
    <property type="entry name" value="AP_endonuc_2"/>
    <property type="match status" value="1"/>
</dbReference>
<dbReference type="PANTHER" id="PTHR48408:SF1">
    <property type="entry name" value="XYLOSE ISOMERASE"/>
    <property type="match status" value="1"/>
</dbReference>
<dbReference type="Proteomes" id="UP001365405">
    <property type="component" value="Unassembled WGS sequence"/>
</dbReference>
<feature type="domain" description="Xylose isomerase-like TIM barrel" evidence="15">
    <location>
        <begin position="116"/>
        <end position="290"/>
    </location>
</feature>
<organism evidence="16 17">
    <name type="scientific">Pseudaquabacterium inlustre</name>
    <dbReference type="NCBI Taxonomy" id="2984192"/>
    <lineage>
        <taxon>Bacteria</taxon>
        <taxon>Pseudomonadati</taxon>
        <taxon>Pseudomonadota</taxon>
        <taxon>Betaproteobacteria</taxon>
        <taxon>Burkholderiales</taxon>
        <taxon>Sphaerotilaceae</taxon>
        <taxon>Pseudaquabacterium</taxon>
    </lineage>
</organism>
<evidence type="ECO:0000256" key="14">
    <source>
        <dbReference type="RuleBase" id="RU000610"/>
    </source>
</evidence>
<keyword evidence="9 12" id="KW-0413">Isomerase</keyword>
<feature type="binding site" evidence="12">
    <location>
        <position position="341"/>
    </location>
    <ligand>
        <name>Mg(2+)</name>
        <dbReference type="ChEBI" id="CHEBI:18420"/>
        <label>1</label>
    </ligand>
</feature>
<dbReference type="GO" id="GO:0009045">
    <property type="term" value="F:xylose isomerase activity"/>
    <property type="evidence" value="ECO:0007669"/>
    <property type="project" value="UniProtKB-EC"/>
</dbReference>
<accession>A0ABU9CLT4</accession>
<dbReference type="InterPro" id="IPR036237">
    <property type="entry name" value="Xyl_isomerase-like_sf"/>
</dbReference>
<feature type="binding site" evidence="12">
    <location>
        <position position="234"/>
    </location>
    <ligand>
        <name>Mg(2+)</name>
        <dbReference type="ChEBI" id="CHEBI:18420"/>
        <label>1</label>
    </ligand>
</feature>
<evidence type="ECO:0000256" key="1">
    <source>
        <dbReference type="ARBA" id="ARBA00004496"/>
    </source>
</evidence>
<protein>
    <recommendedName>
        <fullName evidence="5 12">Xylose isomerase</fullName>
        <ecNumber evidence="4 12">5.3.1.5</ecNumber>
    </recommendedName>
</protein>
<evidence type="ECO:0000256" key="6">
    <source>
        <dbReference type="ARBA" id="ARBA00022490"/>
    </source>
</evidence>
<evidence type="ECO:0000256" key="3">
    <source>
        <dbReference type="ARBA" id="ARBA00011881"/>
    </source>
</evidence>
<comment type="caution">
    <text evidence="16">The sequence shown here is derived from an EMBL/GenBank/DDBJ whole genome shotgun (WGS) entry which is preliminary data.</text>
</comment>
<gene>
    <name evidence="12 16" type="primary">xylA</name>
    <name evidence="16" type="ORF">AACH10_21190</name>
</gene>
<evidence type="ECO:0000256" key="8">
    <source>
        <dbReference type="ARBA" id="ARBA00022723"/>
    </source>
</evidence>
<proteinExistence type="inferred from homology"/>
<comment type="subcellular location">
    <subcellularLocation>
        <location evidence="1 12 14">Cytoplasm</location>
    </subcellularLocation>
</comment>
<feature type="binding site" evidence="12">
    <location>
        <position position="270"/>
    </location>
    <ligand>
        <name>Mg(2+)</name>
        <dbReference type="ChEBI" id="CHEBI:18420"/>
        <label>2</label>
    </ligand>
</feature>
<feature type="active site" evidence="12">
    <location>
        <position position="106"/>
    </location>
</feature>
<evidence type="ECO:0000313" key="16">
    <source>
        <dbReference type="EMBL" id="MEK8052780.1"/>
    </source>
</evidence>
<dbReference type="InterPro" id="IPR013022">
    <property type="entry name" value="Xyl_isomerase-like_TIM-brl"/>
</dbReference>
<evidence type="ECO:0000256" key="5">
    <source>
        <dbReference type="ARBA" id="ARBA00018232"/>
    </source>
</evidence>
<evidence type="ECO:0000256" key="9">
    <source>
        <dbReference type="ARBA" id="ARBA00023235"/>
    </source>
</evidence>
<evidence type="ECO:0000256" key="13">
    <source>
        <dbReference type="RuleBase" id="RU000609"/>
    </source>
</evidence>